<keyword evidence="1" id="KW-1133">Transmembrane helix</keyword>
<dbReference type="EMBL" id="JAWDJX010000035">
    <property type="protein sequence ID" value="KAK3050102.1"/>
    <property type="molecule type" value="Genomic_DNA"/>
</dbReference>
<keyword evidence="1" id="KW-0472">Membrane</keyword>
<accession>A0AAJ0DAL0</accession>
<comment type="caution">
    <text evidence="2">The sequence shown here is derived from an EMBL/GenBank/DDBJ whole genome shotgun (WGS) entry which is preliminary data.</text>
</comment>
<feature type="transmembrane region" description="Helical" evidence="1">
    <location>
        <begin position="52"/>
        <end position="78"/>
    </location>
</feature>
<keyword evidence="1" id="KW-0812">Transmembrane</keyword>
<feature type="transmembrane region" description="Helical" evidence="1">
    <location>
        <begin position="90"/>
        <end position="111"/>
    </location>
</feature>
<keyword evidence="3" id="KW-1185">Reference proteome</keyword>
<reference evidence="2" key="1">
    <citation type="submission" date="2023-04" db="EMBL/GenBank/DDBJ databases">
        <title>Black Yeasts Isolated from many extreme environments.</title>
        <authorList>
            <person name="Coleine C."/>
            <person name="Stajich J.E."/>
            <person name="Selbmann L."/>
        </authorList>
    </citation>
    <scope>NUCLEOTIDE SEQUENCE</scope>
    <source>
        <strain evidence="2">CCFEE 5312</strain>
    </source>
</reference>
<evidence type="ECO:0000313" key="3">
    <source>
        <dbReference type="Proteomes" id="UP001271007"/>
    </source>
</evidence>
<dbReference type="AlphaFoldDB" id="A0AAJ0DAL0"/>
<feature type="transmembrane region" description="Helical" evidence="1">
    <location>
        <begin position="143"/>
        <end position="161"/>
    </location>
</feature>
<dbReference type="Proteomes" id="UP001271007">
    <property type="component" value="Unassembled WGS sequence"/>
</dbReference>
<organism evidence="2 3">
    <name type="scientific">Extremus antarcticus</name>
    <dbReference type="NCBI Taxonomy" id="702011"/>
    <lineage>
        <taxon>Eukaryota</taxon>
        <taxon>Fungi</taxon>
        <taxon>Dikarya</taxon>
        <taxon>Ascomycota</taxon>
        <taxon>Pezizomycotina</taxon>
        <taxon>Dothideomycetes</taxon>
        <taxon>Dothideomycetidae</taxon>
        <taxon>Mycosphaerellales</taxon>
        <taxon>Extremaceae</taxon>
        <taxon>Extremus</taxon>
    </lineage>
</organism>
<gene>
    <name evidence="2" type="ORF">LTR09_008757</name>
</gene>
<proteinExistence type="predicted"/>
<feature type="transmembrane region" description="Helical" evidence="1">
    <location>
        <begin position="12"/>
        <end position="32"/>
    </location>
</feature>
<evidence type="ECO:0000313" key="2">
    <source>
        <dbReference type="EMBL" id="KAK3050102.1"/>
    </source>
</evidence>
<evidence type="ECO:0000256" key="1">
    <source>
        <dbReference type="SAM" id="Phobius"/>
    </source>
</evidence>
<sequence>MTSSALTRPTTILRFTILLFSIVTIILLGLAYRLTGPAADWEFYGDGPGRAFPAMCFAAVAWSIIWSATAVGMTLGHVDYHPGVEIGLDFLGLGFNWGFAGALISWCVYMNHTASICDEDHGRYQQKYDKLCRQGKTLDGLEYSSGAFLLLIGCCHLIIFIEACRAAHNRRIQSKQDLSIELGQKSSNAGSGR</sequence>
<name>A0AAJ0DAL0_9PEZI</name>
<protein>
    <submittedName>
        <fullName evidence="2">Uncharacterized protein</fullName>
    </submittedName>
</protein>